<gene>
    <name evidence="4" type="ORF">Lboz_1470</name>
</gene>
<dbReference type="InterPro" id="IPR048254">
    <property type="entry name" value="CDP_ALCOHOL_P_TRANSF_CS"/>
</dbReference>
<keyword evidence="3" id="KW-1133">Transmembrane helix</keyword>
<reference evidence="4 5" key="1">
    <citation type="submission" date="2015-11" db="EMBL/GenBank/DDBJ databases">
        <title>Genomic analysis of 38 Legionella species identifies large and diverse effector repertoires.</title>
        <authorList>
            <person name="Burstein D."/>
            <person name="Amaro F."/>
            <person name="Zusman T."/>
            <person name="Lifshitz Z."/>
            <person name="Cohen O."/>
            <person name="Gilbert J.A."/>
            <person name="Pupko T."/>
            <person name="Shuman H.A."/>
            <person name="Segal G."/>
        </authorList>
    </citation>
    <scope>NUCLEOTIDE SEQUENCE [LARGE SCALE GENOMIC DNA]</scope>
    <source>
        <strain evidence="4 5">WIGA</strain>
    </source>
</reference>
<dbReference type="EMBL" id="LNXU01000017">
    <property type="protein sequence ID" value="KTC74030.1"/>
    <property type="molecule type" value="Genomic_DNA"/>
</dbReference>
<dbReference type="PROSITE" id="PS00379">
    <property type="entry name" value="CDP_ALCOHOL_P_TRANSF"/>
    <property type="match status" value="1"/>
</dbReference>
<dbReference type="InterPro" id="IPR000462">
    <property type="entry name" value="CDP-OH_P_trans"/>
</dbReference>
<evidence type="ECO:0000256" key="3">
    <source>
        <dbReference type="SAM" id="Phobius"/>
    </source>
</evidence>
<dbReference type="Pfam" id="PF01066">
    <property type="entry name" value="CDP-OH_P_transf"/>
    <property type="match status" value="1"/>
</dbReference>
<sequence length="207" mass="23408">MIKEKSRTWQKVSMLLGSFFATYSPFPAGFYTINSLVLAMIAIFCSYCHYYVAAILLFLLAGIFDVIDGSVARARNKASSLGAFVDGTIDRFVDFAIIFSYFFCEIKAFYLSLDQLICITSFVVILPSFIVAYANHRGAVSDDNETLIWRVMNRGEMLFFMIGILITSLFSAYWAGVLLIFLIFLSTLTIIQTIFLTIYHANKHTSM</sequence>
<comment type="similarity">
    <text evidence="2">Belongs to the CDP-alcohol phosphatidyltransferase class-I family.</text>
</comment>
<dbReference type="OrthoDB" id="9790577at2"/>
<dbReference type="GO" id="GO:0016780">
    <property type="term" value="F:phosphotransferase activity, for other substituted phosphate groups"/>
    <property type="evidence" value="ECO:0007669"/>
    <property type="project" value="InterPro"/>
</dbReference>
<evidence type="ECO:0000313" key="4">
    <source>
        <dbReference type="EMBL" id="KTC74030.1"/>
    </source>
</evidence>
<feature type="transmembrane region" description="Helical" evidence="3">
    <location>
        <begin position="92"/>
        <end position="110"/>
    </location>
</feature>
<feature type="transmembrane region" description="Helical" evidence="3">
    <location>
        <begin position="157"/>
        <end position="174"/>
    </location>
</feature>
<dbReference type="STRING" id="447.Lboz_1470"/>
<organism evidence="4 5">
    <name type="scientific">Legionella bozemanae</name>
    <name type="common">Fluoribacter bozemanae</name>
    <dbReference type="NCBI Taxonomy" id="447"/>
    <lineage>
        <taxon>Bacteria</taxon>
        <taxon>Pseudomonadati</taxon>
        <taxon>Pseudomonadota</taxon>
        <taxon>Gammaproteobacteria</taxon>
        <taxon>Legionellales</taxon>
        <taxon>Legionellaceae</taxon>
        <taxon>Legionella</taxon>
    </lineage>
</organism>
<feature type="transmembrane region" description="Helical" evidence="3">
    <location>
        <begin position="180"/>
        <end position="201"/>
    </location>
</feature>
<keyword evidence="5" id="KW-1185">Reference proteome</keyword>
<protein>
    <submittedName>
        <fullName evidence="4">Cytochrome oxidase-like protein</fullName>
    </submittedName>
</protein>
<keyword evidence="3" id="KW-0812">Transmembrane</keyword>
<accession>A0A0W0RSI6</accession>
<dbReference type="AlphaFoldDB" id="A0A0W0RSI6"/>
<feature type="transmembrane region" description="Helical" evidence="3">
    <location>
        <begin position="12"/>
        <end position="44"/>
    </location>
</feature>
<proteinExistence type="inferred from homology"/>
<dbReference type="GO" id="GO:0008654">
    <property type="term" value="P:phospholipid biosynthetic process"/>
    <property type="evidence" value="ECO:0007669"/>
    <property type="project" value="InterPro"/>
</dbReference>
<name>A0A0W0RSI6_LEGBO</name>
<evidence type="ECO:0000256" key="2">
    <source>
        <dbReference type="RuleBase" id="RU003750"/>
    </source>
</evidence>
<keyword evidence="3" id="KW-0472">Membrane</keyword>
<evidence type="ECO:0000313" key="5">
    <source>
        <dbReference type="Proteomes" id="UP000054695"/>
    </source>
</evidence>
<evidence type="ECO:0000256" key="1">
    <source>
        <dbReference type="ARBA" id="ARBA00022679"/>
    </source>
</evidence>
<keyword evidence="1 2" id="KW-0808">Transferase</keyword>
<dbReference type="Gene3D" id="1.20.120.1760">
    <property type="match status" value="1"/>
</dbReference>
<dbReference type="Proteomes" id="UP000054695">
    <property type="component" value="Unassembled WGS sequence"/>
</dbReference>
<feature type="transmembrane region" description="Helical" evidence="3">
    <location>
        <begin position="116"/>
        <end position="136"/>
    </location>
</feature>
<dbReference type="PATRIC" id="fig|447.4.peg.1572"/>
<comment type="caution">
    <text evidence="4">The sequence shown here is derived from an EMBL/GenBank/DDBJ whole genome shotgun (WGS) entry which is preliminary data.</text>
</comment>
<dbReference type="RefSeq" id="WP_058459130.1">
    <property type="nucleotide sequence ID" value="NZ_CAAAIY010000001.1"/>
</dbReference>
<dbReference type="GO" id="GO:0016020">
    <property type="term" value="C:membrane"/>
    <property type="evidence" value="ECO:0007669"/>
    <property type="project" value="InterPro"/>
</dbReference>
<dbReference type="InterPro" id="IPR043130">
    <property type="entry name" value="CDP-OH_PTrfase_TM_dom"/>
</dbReference>